<reference evidence="2" key="1">
    <citation type="submission" date="2016-10" db="EMBL/GenBank/DDBJ databases">
        <authorList>
            <person name="Varghese N."/>
            <person name="Submissions S."/>
        </authorList>
    </citation>
    <scope>NUCLEOTIDE SEQUENCE [LARGE SCALE GENOMIC DNA]</scope>
    <source>
        <strain evidence="2">CGMCC 1.10658</strain>
    </source>
</reference>
<organism evidence="1 2">
    <name type="scientific">Microbulbifer yueqingensis</name>
    <dbReference type="NCBI Taxonomy" id="658219"/>
    <lineage>
        <taxon>Bacteria</taxon>
        <taxon>Pseudomonadati</taxon>
        <taxon>Pseudomonadota</taxon>
        <taxon>Gammaproteobacteria</taxon>
        <taxon>Cellvibrionales</taxon>
        <taxon>Microbulbiferaceae</taxon>
        <taxon>Microbulbifer</taxon>
    </lineage>
</organism>
<evidence type="ECO:0000313" key="2">
    <source>
        <dbReference type="Proteomes" id="UP000199305"/>
    </source>
</evidence>
<accession>A0A1G8Y2L7</accession>
<dbReference type="RefSeq" id="WP_091510428.1">
    <property type="nucleotide sequence ID" value="NZ_FNFH01000002.1"/>
</dbReference>
<sequence length="152" mass="17472">MRTETLQDIIARTRNFHQQLQQRLKESGDASGDTRAALLLDYLCQFEQSLAELVTAIERGADGAALNTWCYEYLNKHPIDHLDADEVLPADAGPDRIMEMVMAYHNEVIGLYRFLHRRMETESSRELMANLKTLEEQQAMQMMQAANRLQDA</sequence>
<dbReference type="Proteomes" id="UP000199305">
    <property type="component" value="Unassembled WGS sequence"/>
</dbReference>
<evidence type="ECO:0008006" key="3">
    <source>
        <dbReference type="Google" id="ProtNLM"/>
    </source>
</evidence>
<name>A0A1G8Y2L7_9GAMM</name>
<dbReference type="STRING" id="658219.SAMN05216212_1335"/>
<dbReference type="AlphaFoldDB" id="A0A1G8Y2L7"/>
<dbReference type="OrthoDB" id="278693at2"/>
<evidence type="ECO:0000313" key="1">
    <source>
        <dbReference type="EMBL" id="SDJ97068.1"/>
    </source>
</evidence>
<gene>
    <name evidence="1" type="ORF">SAMN05216212_1335</name>
</gene>
<proteinExistence type="predicted"/>
<dbReference type="EMBL" id="FNFH01000002">
    <property type="protein sequence ID" value="SDJ97068.1"/>
    <property type="molecule type" value="Genomic_DNA"/>
</dbReference>
<keyword evidence="2" id="KW-1185">Reference proteome</keyword>
<protein>
    <recommendedName>
        <fullName evidence="3">ATPase</fullName>
    </recommendedName>
</protein>